<evidence type="ECO:0000259" key="1">
    <source>
        <dbReference type="Pfam" id="PF13679"/>
    </source>
</evidence>
<proteinExistence type="predicted"/>
<evidence type="ECO:0000313" key="2">
    <source>
        <dbReference type="RefSeq" id="XP_028139990.1"/>
    </source>
</evidence>
<dbReference type="Pfam" id="PF13679">
    <property type="entry name" value="Methyltransf_32"/>
    <property type="match status" value="1"/>
</dbReference>
<dbReference type="PANTHER" id="PTHR12496:SF9">
    <property type="entry name" value="METHYLTRANSFERASE-LIKE PROTEIN 25-RELATED"/>
    <property type="match status" value="1"/>
</dbReference>
<dbReference type="InParanoid" id="A0A6P7G621"/>
<dbReference type="InterPro" id="IPR025714">
    <property type="entry name" value="Methyltranfer_dom"/>
</dbReference>
<dbReference type="SUPFAM" id="SSF53335">
    <property type="entry name" value="S-adenosyl-L-methionine-dependent methyltransferases"/>
    <property type="match status" value="1"/>
</dbReference>
<dbReference type="InterPro" id="IPR052220">
    <property type="entry name" value="METTL25"/>
</dbReference>
<accession>A0A6P7G621</accession>
<organism evidence="2">
    <name type="scientific">Diabrotica virgifera virgifera</name>
    <name type="common">western corn rootworm</name>
    <dbReference type="NCBI Taxonomy" id="50390"/>
    <lineage>
        <taxon>Eukaryota</taxon>
        <taxon>Metazoa</taxon>
        <taxon>Ecdysozoa</taxon>
        <taxon>Arthropoda</taxon>
        <taxon>Hexapoda</taxon>
        <taxon>Insecta</taxon>
        <taxon>Pterygota</taxon>
        <taxon>Neoptera</taxon>
        <taxon>Endopterygota</taxon>
        <taxon>Coleoptera</taxon>
        <taxon>Polyphaga</taxon>
        <taxon>Cucujiformia</taxon>
        <taxon>Chrysomeloidea</taxon>
        <taxon>Chrysomelidae</taxon>
        <taxon>Galerucinae</taxon>
        <taxon>Diabroticina</taxon>
        <taxon>Diabroticites</taxon>
        <taxon>Diabrotica</taxon>
    </lineage>
</organism>
<feature type="domain" description="Methyltransferase" evidence="1">
    <location>
        <begin position="121"/>
        <end position="280"/>
    </location>
</feature>
<reference evidence="2" key="1">
    <citation type="submission" date="2025-08" db="UniProtKB">
        <authorList>
            <consortium name="RefSeq"/>
        </authorList>
    </citation>
    <scope>IDENTIFICATION</scope>
    <source>
        <tissue evidence="2">Whole insect</tissue>
    </source>
</reference>
<dbReference type="InterPro" id="IPR029063">
    <property type="entry name" value="SAM-dependent_MTases_sf"/>
</dbReference>
<dbReference type="FunCoup" id="A0A6P7G621">
    <property type="interactions" value="151"/>
</dbReference>
<sequence>MNATRVLKDHIKQLTDYLEPFLPLANFHMVDYFINNAFVKYIPIKIQEDIQKIGYKEAVSCIFNDNYTDLPNLGIFNDKSKKFTLKNIKICLKIDDLQEKLQSLGCSDPTRLKLDIFMTSKKSHEVDILSYIAAALSNISGTTHLIDIGDGKGYLSSMLALHHKIPVLGIDASAINTNGAVTRVKKLSRVWNAVSSPQKEVKSKEQVTSDLYKQVTKFVDSSIDFVELVSDIFLEKPDGLGIVGLHTCGNLAATSLRVFAANLSIKTICNVGCCYHLLSERFEDDRYNVGNEEDRGFPISNYLISERYKIGRAGRMIAAQSMERILDKRELPKDTIFYRALLEVILEKRFNSLDPDKRHVGKIRRKCENFVQYAREAFKKLKVSCADVSDAELEELFQLYKQKEYELYIFYLIRNMLSPIIESIILMDRLLYLYELGIENAYLVQVFDPVVSPRCYGLVGIK</sequence>
<name>A0A6P7G621_DIAVI</name>
<dbReference type="RefSeq" id="XP_028139990.1">
    <property type="nucleotide sequence ID" value="XM_028284189.1"/>
</dbReference>
<protein>
    <submittedName>
        <fullName evidence="2">Methyltransferase-like protein 25</fullName>
    </submittedName>
</protein>
<gene>
    <name evidence="2" type="primary">LOC114334154</name>
</gene>
<dbReference type="PANTHER" id="PTHR12496">
    <property type="entry name" value="CGI-41 METHYLTRANSFERASE"/>
    <property type="match status" value="1"/>
</dbReference>
<dbReference type="AlphaFoldDB" id="A0A6P7G621"/>